<dbReference type="VEuPathDB" id="ToxoDB:CSUI_004687"/>
<protein>
    <submittedName>
        <fullName evidence="2">Uncharacterized protein</fullName>
    </submittedName>
</protein>
<dbReference type="RefSeq" id="XP_067923151.1">
    <property type="nucleotide sequence ID" value="XM_068064872.1"/>
</dbReference>
<accession>A0A2C6KXU2</accession>
<feature type="region of interest" description="Disordered" evidence="1">
    <location>
        <begin position="158"/>
        <end position="321"/>
    </location>
</feature>
<feature type="region of interest" description="Disordered" evidence="1">
    <location>
        <begin position="413"/>
        <end position="453"/>
    </location>
</feature>
<dbReference type="EMBL" id="MIGC01002221">
    <property type="protein sequence ID" value="PHJ21469.1"/>
    <property type="molecule type" value="Genomic_DNA"/>
</dbReference>
<reference evidence="2 3" key="1">
    <citation type="journal article" date="2017" name="Int. J. Parasitol.">
        <title>The genome of the protozoan parasite Cystoisospora suis and a reverse vaccinology approach to identify vaccine candidates.</title>
        <authorList>
            <person name="Palmieri N."/>
            <person name="Shrestha A."/>
            <person name="Ruttkowski B."/>
            <person name="Beck T."/>
            <person name="Vogl C."/>
            <person name="Tomley F."/>
            <person name="Blake D.P."/>
            <person name="Joachim A."/>
        </authorList>
    </citation>
    <scope>NUCLEOTIDE SEQUENCE [LARGE SCALE GENOMIC DNA]</scope>
    <source>
        <strain evidence="2 3">Wien I</strain>
    </source>
</reference>
<comment type="caution">
    <text evidence="2">The sequence shown here is derived from an EMBL/GenBank/DDBJ whole genome shotgun (WGS) entry which is preliminary data.</text>
</comment>
<dbReference type="GeneID" id="94428083"/>
<evidence type="ECO:0000313" key="3">
    <source>
        <dbReference type="Proteomes" id="UP000221165"/>
    </source>
</evidence>
<feature type="compositionally biased region" description="Basic and acidic residues" evidence="1">
    <location>
        <begin position="259"/>
        <end position="269"/>
    </location>
</feature>
<evidence type="ECO:0000313" key="2">
    <source>
        <dbReference type="EMBL" id="PHJ21469.1"/>
    </source>
</evidence>
<feature type="region of interest" description="Disordered" evidence="1">
    <location>
        <begin position="511"/>
        <end position="533"/>
    </location>
</feature>
<feature type="region of interest" description="Disordered" evidence="1">
    <location>
        <begin position="1"/>
        <end position="132"/>
    </location>
</feature>
<dbReference type="Proteomes" id="UP000221165">
    <property type="component" value="Unassembled WGS sequence"/>
</dbReference>
<keyword evidence="3" id="KW-1185">Reference proteome</keyword>
<feature type="region of interest" description="Disordered" evidence="1">
    <location>
        <begin position="365"/>
        <end position="385"/>
    </location>
</feature>
<feature type="compositionally biased region" description="Basic and acidic residues" evidence="1">
    <location>
        <begin position="424"/>
        <end position="435"/>
    </location>
</feature>
<proteinExistence type="predicted"/>
<name>A0A2C6KXU2_9APIC</name>
<feature type="compositionally biased region" description="Low complexity" evidence="1">
    <location>
        <begin position="158"/>
        <end position="178"/>
    </location>
</feature>
<dbReference type="OrthoDB" id="5236983at2759"/>
<feature type="compositionally biased region" description="Basic and acidic residues" evidence="1">
    <location>
        <begin position="60"/>
        <end position="70"/>
    </location>
</feature>
<feature type="compositionally biased region" description="Basic and acidic residues" evidence="1">
    <location>
        <begin position="1"/>
        <end position="22"/>
    </location>
</feature>
<sequence length="533" mass="58352">MSVRLAPEKPSSDKVPVKRSSSDEPGSPLPGDPAAFRSPGSLSDMLSRVKRQNQISNDEVVTKSESEVGQRRNFNNNTKIKVDVCSAPAGSSSFTPSSLPLSFSTSSAENSFSRRNSSKSTPDRFRHSNSHFGDEPMARFALDSSFSSFPGSVTSFFSVPSSSSSSSSSASSCSPSLSTHYRKSAECPQRSSVESSDDEVQITGIRRPPSPGSSRYQSRSLLRPSSDRPSRTRSQFSTPDSEGFIEEHVVSEKRRRRGEAKEEPNERRRQSPRRLRHHSPSETACSIAEFSPRSPKRERRSAMGNSVEDIDTHDRRHDRRKHPVNVVEDLTTEGLFGEPRKDTAKVVIVPVHNVEEDDDDVILFSTPTPDRKDPPARRSLPVCASPDRSKLGECGEKAKACAGVPFCRKRGAKTTGDSSFGSQEIKRVTGRRDVSSETGTDSPLRANDDGACVSGSRVDAKQIPCLSENSSLSPRGDHVCRCCGARFEETLVLRRHIQCCIRDPSRLRGRSDLAPVSSTSSETAEANAGRFTQ</sequence>
<dbReference type="AlphaFoldDB" id="A0A2C6KXU2"/>
<gene>
    <name evidence="2" type="ORF">CSUI_004687</name>
</gene>
<organism evidence="2 3">
    <name type="scientific">Cystoisospora suis</name>
    <dbReference type="NCBI Taxonomy" id="483139"/>
    <lineage>
        <taxon>Eukaryota</taxon>
        <taxon>Sar</taxon>
        <taxon>Alveolata</taxon>
        <taxon>Apicomplexa</taxon>
        <taxon>Conoidasida</taxon>
        <taxon>Coccidia</taxon>
        <taxon>Eucoccidiorida</taxon>
        <taxon>Eimeriorina</taxon>
        <taxon>Sarcocystidae</taxon>
        <taxon>Cystoisospora</taxon>
    </lineage>
</organism>
<feature type="compositionally biased region" description="Low complexity" evidence="1">
    <location>
        <begin position="517"/>
        <end position="526"/>
    </location>
</feature>
<feature type="compositionally biased region" description="Basic and acidic residues" evidence="1">
    <location>
        <begin position="121"/>
        <end position="132"/>
    </location>
</feature>
<feature type="compositionally biased region" description="Low complexity" evidence="1">
    <location>
        <begin position="91"/>
        <end position="113"/>
    </location>
</feature>
<evidence type="ECO:0000256" key="1">
    <source>
        <dbReference type="SAM" id="MobiDB-lite"/>
    </source>
</evidence>